<feature type="domain" description="Pectinesterase catalytic" evidence="6">
    <location>
        <begin position="637"/>
        <end position="915"/>
    </location>
</feature>
<evidence type="ECO:0000259" key="9">
    <source>
        <dbReference type="Pfam" id="PF18998"/>
    </source>
</evidence>
<evidence type="ECO:0000313" key="10">
    <source>
        <dbReference type="EMBL" id="ADY51045.1"/>
    </source>
</evidence>
<dbReference type="Pfam" id="PF18962">
    <property type="entry name" value="Por_Secre_tail"/>
    <property type="match status" value="1"/>
</dbReference>
<dbReference type="Pfam" id="PF13205">
    <property type="entry name" value="Big_5"/>
    <property type="match status" value="1"/>
</dbReference>
<dbReference type="eggNOG" id="COG4886">
    <property type="taxonomic scope" value="Bacteria"/>
</dbReference>
<dbReference type="InterPro" id="IPR026444">
    <property type="entry name" value="Secre_tail"/>
</dbReference>
<feature type="domain" description="Secretion system C-terminal sorting" evidence="8">
    <location>
        <begin position="1144"/>
        <end position="1208"/>
    </location>
</feature>
<organism evidence="10 11">
    <name type="scientific">Pseudopedobacter saltans (strain ATCC 51119 / DSM 12145 / JCM 21818 / CCUG 39354 / LMG 10337 / NBRC 100064 / NCIMB 13643)</name>
    <name type="common">Pedobacter saltans</name>
    <dbReference type="NCBI Taxonomy" id="762903"/>
    <lineage>
        <taxon>Bacteria</taxon>
        <taxon>Pseudomonadati</taxon>
        <taxon>Bacteroidota</taxon>
        <taxon>Sphingobacteriia</taxon>
        <taxon>Sphingobacteriales</taxon>
        <taxon>Sphingobacteriaceae</taxon>
        <taxon>Pseudopedobacter</taxon>
    </lineage>
</organism>
<dbReference type="RefSeq" id="WP_013631548.1">
    <property type="nucleotide sequence ID" value="NC_015177.1"/>
</dbReference>
<dbReference type="Pfam" id="PF18998">
    <property type="entry name" value="Flg_new_2"/>
    <property type="match status" value="2"/>
</dbReference>
<feature type="chain" id="PRO_5003259975" evidence="5">
    <location>
        <begin position="22"/>
        <end position="1215"/>
    </location>
</feature>
<dbReference type="eggNOG" id="COG4677">
    <property type="taxonomic scope" value="Bacteria"/>
</dbReference>
<dbReference type="NCBIfam" id="TIGR04183">
    <property type="entry name" value="Por_Secre_tail"/>
    <property type="match status" value="1"/>
</dbReference>
<dbReference type="InterPro" id="IPR011050">
    <property type="entry name" value="Pectin_lyase_fold/virulence"/>
</dbReference>
<evidence type="ECO:0000256" key="2">
    <source>
        <dbReference type="ARBA" id="ARBA00022729"/>
    </source>
</evidence>
<evidence type="ECO:0000256" key="3">
    <source>
        <dbReference type="ARBA" id="ARBA00022801"/>
    </source>
</evidence>
<dbReference type="AlphaFoldDB" id="F0S5X4"/>
<keyword evidence="2 5" id="KW-0732">Signal</keyword>
<feature type="domain" description="SbsA Ig-like" evidence="7">
    <location>
        <begin position="531"/>
        <end position="625"/>
    </location>
</feature>
<dbReference type="InterPro" id="IPR012334">
    <property type="entry name" value="Pectin_lyas_fold"/>
</dbReference>
<dbReference type="EMBL" id="CP002545">
    <property type="protein sequence ID" value="ADY51045.1"/>
    <property type="molecule type" value="Genomic_DNA"/>
</dbReference>
<dbReference type="InterPro" id="IPR032812">
    <property type="entry name" value="SbsA_Ig"/>
</dbReference>
<dbReference type="InterPro" id="IPR014755">
    <property type="entry name" value="Cu-Rt/internalin_Ig-like"/>
</dbReference>
<keyword evidence="3" id="KW-0378">Hydrolase</keyword>
<comment type="similarity">
    <text evidence="1">Belongs to the pectinesterase family.</text>
</comment>
<dbReference type="Gene3D" id="2.60.40.1220">
    <property type="match status" value="1"/>
</dbReference>
<evidence type="ECO:0000313" key="11">
    <source>
        <dbReference type="Proteomes" id="UP000000310"/>
    </source>
</evidence>
<evidence type="ECO:0000259" key="7">
    <source>
        <dbReference type="Pfam" id="PF13205"/>
    </source>
</evidence>
<dbReference type="eggNOG" id="COG3266">
    <property type="taxonomic scope" value="Bacteria"/>
</dbReference>
<dbReference type="GO" id="GO:0042545">
    <property type="term" value="P:cell wall modification"/>
    <property type="evidence" value="ECO:0007669"/>
    <property type="project" value="InterPro"/>
</dbReference>
<name>F0S5X4_PSESL</name>
<evidence type="ECO:0000256" key="1">
    <source>
        <dbReference type="ARBA" id="ARBA00008891"/>
    </source>
</evidence>
<sequence>MKKYFYLFVVFLSILQSGGKAQTPQEKLLYSTDFQEWTKFSSNSTLPGTVVSKTTDFTQERFDFSYFKVAVDPTKTDVKFIGVTPGAAITDKAGDCYIQLSPLASITKVVFTHGATGGNRGYRLEKKSSTDADWVTVSNAFAVPAGGQTVTVSINEENVALRFTNLTTDQNAYLFDLKIYGNYTPVGTQHTLTTLVNIANAGTITKTPNSYEYTEGSTVSLQATPNFGYKFVKWVDADNADAELSVSNPYVVTMDAAKNIKAVFETVATYNFTVNKTGSNWGDVKLSPEPVSGKYEAGTEVTMTVTPNAVSTFSYWEDNSTVLQRTVIVNADATYTATFDEIPFIVGWDFMDQTTKQDKTADYYAESTNTGMISAYSASNASVAWLSSAASYSPSYPAARLWTPAADFNAGNLRYLKAQFSTEGYKNIQVKSMVAASYQAYSVYKLQYSLDDISYTDIATVDISGKYNSSWSDLNATLPQEAEGKPRVYLKWVADKGSAKLDGNASNPGSDVEGIAYTNVFVYADKEIVNDTDAPELISSVPAVGSATATVNGSVVLTFNERVKAGTGNITLGTKVLSGVYGTKSVTFAYEKLSYNTSYTVTIPAGALIDMSGNAYAGITFTFTTANRTQPTKKMFDAVVAKDGSGDYLSVIDAIAAAPGNRVTPWLIYIKNGKYTGHHDIPSSKPFIHLIGQSRDGVIISDNLLSGGENAVHVSVGATMVVNSTDCYFENLTLENSWGYEQLAGPQALALFSTKDRFTLNNVYLRSYQDTYLTSYNNVSDRHYIKNSRIEGAVDFIYGAGDVFFDRDTISVNRDAGGYIVAPSHKPETAYGYVFSDCILMKDRVSSVITYLGRPWQGSPKTVFLNTRLLDGISIYPKGWYYKMGAIPAVFADYNTMDINGNAIDLSQRIEDYEYDVKDGSGNVTGVVTGKAKKSLTPSEAAGYSYENVILRNGDSWDPRLMTEAPDKPTNLSLNNNELTWNEVDYARLYIIFRNNQVIGFSLNGTYTDATAVQETNYAYKVQAVGEFGALSAESEVIQTLPITGLQVKAVKAGQSVQLNWSTLTEKGTSHFTIERTIDGKNFEELGNIKATGNSNIKQTYYFTDHAPLAETNIYRIKAIDFDGHTEYSDLVSVRFTNNVNIAVYPNPATEYIKLSSTVSKNNISIYDMTGKKVFTAQQVENNQNFNISGLPIGIYIVEINDANGNNHVTRLVKK</sequence>
<feature type="domain" description="Bacterial repeat" evidence="9">
    <location>
        <begin position="278"/>
        <end position="342"/>
    </location>
</feature>
<dbReference type="PANTHER" id="PTHR31321">
    <property type="entry name" value="ACYL-COA THIOESTER HYDROLASE YBHC-RELATED"/>
    <property type="match status" value="1"/>
</dbReference>
<accession>F0S5X4</accession>
<dbReference type="InterPro" id="IPR000070">
    <property type="entry name" value="Pectinesterase_cat"/>
</dbReference>
<dbReference type="Gene3D" id="2.60.40.10">
    <property type="entry name" value="Immunoglobulins"/>
    <property type="match status" value="2"/>
</dbReference>
<proteinExistence type="inferred from homology"/>
<reference evidence="11" key="2">
    <citation type="submission" date="2011-02" db="EMBL/GenBank/DDBJ databases">
        <title>The complete genome of Pedobacter saltans DSM 12145.</title>
        <authorList>
            <consortium name="US DOE Joint Genome Institute (JGI-PGF)"/>
            <person name="Lucas S."/>
            <person name="Copeland A."/>
            <person name="Lapidus A."/>
            <person name="Bruce D."/>
            <person name="Goodwin L."/>
            <person name="Pitluck S."/>
            <person name="Kyrpides N."/>
            <person name="Mavromatis K."/>
            <person name="Pagani I."/>
            <person name="Ivanova N."/>
            <person name="Ovchinnikova G."/>
            <person name="Lu M."/>
            <person name="Detter J.C."/>
            <person name="Han C."/>
            <person name="Land M."/>
            <person name="Hauser L."/>
            <person name="Markowitz V."/>
            <person name="Cheng J.-F."/>
            <person name="Hugenholtz P."/>
            <person name="Woyke T."/>
            <person name="Wu D."/>
            <person name="Tindall B."/>
            <person name="Pomrenke H.G."/>
            <person name="Brambilla E."/>
            <person name="Klenk H.-P."/>
            <person name="Eisen J.A."/>
        </authorList>
    </citation>
    <scope>NUCLEOTIDE SEQUENCE [LARGE SCALE GENOMIC DNA]</scope>
    <source>
        <strain evidence="11">ATCC 51119 / DSM 12145 / JCM 21818 / LMG 10337 / NBRC 100064 / NCIMB 13643</strain>
    </source>
</reference>
<dbReference type="GO" id="GO:0030599">
    <property type="term" value="F:pectinesterase activity"/>
    <property type="evidence" value="ECO:0007669"/>
    <property type="project" value="InterPro"/>
</dbReference>
<evidence type="ECO:0000256" key="5">
    <source>
        <dbReference type="SAM" id="SignalP"/>
    </source>
</evidence>
<evidence type="ECO:0000259" key="6">
    <source>
        <dbReference type="Pfam" id="PF01095"/>
    </source>
</evidence>
<dbReference type="SUPFAM" id="SSF51126">
    <property type="entry name" value="Pectin lyase-like"/>
    <property type="match status" value="1"/>
</dbReference>
<dbReference type="HOGENOM" id="CLU_277948_0_0_10"/>
<gene>
    <name evidence="10" type="ordered locus">Pedsa_0463</name>
</gene>
<dbReference type="STRING" id="762903.Pedsa_0463"/>
<dbReference type="PANTHER" id="PTHR31321:SF57">
    <property type="entry name" value="PECTINESTERASE 53-RELATED"/>
    <property type="match status" value="1"/>
</dbReference>
<feature type="signal peptide" evidence="5">
    <location>
        <begin position="1"/>
        <end position="21"/>
    </location>
</feature>
<dbReference type="KEGG" id="psn:Pedsa_0463"/>
<reference evidence="10 11" key="1">
    <citation type="journal article" date="2011" name="Stand. Genomic Sci.">
        <title>Complete genome sequence of the gliding, heparinolytic Pedobacter saltans type strain (113).</title>
        <authorList>
            <person name="Liolios K."/>
            <person name="Sikorski J."/>
            <person name="Lu M."/>
            <person name="Nolan M."/>
            <person name="Lapidus A."/>
            <person name="Lucas S."/>
            <person name="Hammon N."/>
            <person name="Deshpande S."/>
            <person name="Cheng J.F."/>
            <person name="Tapia R."/>
            <person name="Han C."/>
            <person name="Goodwin L."/>
            <person name="Pitluck S."/>
            <person name="Huntemann M."/>
            <person name="Ivanova N."/>
            <person name="Pagani I."/>
            <person name="Mavromatis K."/>
            <person name="Ovchinikova G."/>
            <person name="Pati A."/>
            <person name="Chen A."/>
            <person name="Palaniappan K."/>
            <person name="Land M."/>
            <person name="Hauser L."/>
            <person name="Brambilla E.M."/>
            <person name="Kotsyurbenko O."/>
            <person name="Rohde M."/>
            <person name="Tindall B.J."/>
            <person name="Abt B."/>
            <person name="Goker M."/>
            <person name="Detter J.C."/>
            <person name="Woyke T."/>
            <person name="Bristow J."/>
            <person name="Eisen J.A."/>
            <person name="Markowitz V."/>
            <person name="Hugenholtz P."/>
            <person name="Klenk H.P."/>
            <person name="Kyrpides N.C."/>
        </authorList>
    </citation>
    <scope>NUCLEOTIDE SEQUENCE [LARGE SCALE GENOMIC DNA]</scope>
    <source>
        <strain evidence="11">ATCC 51119 / DSM 12145 / JCM 21818 / LMG 10337 / NBRC 100064 / NCIMB 13643</strain>
    </source>
</reference>
<evidence type="ECO:0000256" key="4">
    <source>
        <dbReference type="ARBA" id="ARBA00023085"/>
    </source>
</evidence>
<dbReference type="GO" id="GO:0009279">
    <property type="term" value="C:cell outer membrane"/>
    <property type="evidence" value="ECO:0007669"/>
    <property type="project" value="TreeGrafter"/>
</dbReference>
<dbReference type="InterPro" id="IPR013783">
    <property type="entry name" value="Ig-like_fold"/>
</dbReference>
<dbReference type="OrthoDB" id="696979at2"/>
<feature type="domain" description="Bacterial repeat" evidence="9">
    <location>
        <begin position="195"/>
        <end position="267"/>
    </location>
</feature>
<dbReference type="Pfam" id="PF01095">
    <property type="entry name" value="Pectinesterase"/>
    <property type="match status" value="1"/>
</dbReference>
<evidence type="ECO:0000259" key="8">
    <source>
        <dbReference type="Pfam" id="PF18962"/>
    </source>
</evidence>
<dbReference type="Proteomes" id="UP000000310">
    <property type="component" value="Chromosome"/>
</dbReference>
<protein>
    <submittedName>
        <fullName evidence="10">Pectinesterase</fullName>
    </submittedName>
</protein>
<dbReference type="Gene3D" id="2.160.20.10">
    <property type="entry name" value="Single-stranded right-handed beta-helix, Pectin lyase-like"/>
    <property type="match status" value="1"/>
</dbReference>
<keyword evidence="4" id="KW-0063">Aspartyl esterase</keyword>
<dbReference type="InterPro" id="IPR044060">
    <property type="entry name" value="Bacterial_rp_domain"/>
</dbReference>
<keyword evidence="11" id="KW-1185">Reference proteome</keyword>